<dbReference type="CDD" id="cd00519">
    <property type="entry name" value="Lipase_3"/>
    <property type="match status" value="1"/>
</dbReference>
<dbReference type="Proteomes" id="UP000001396">
    <property type="component" value="Unassembled WGS sequence"/>
</dbReference>
<keyword evidence="1" id="KW-0812">Transmembrane</keyword>
<proteinExistence type="predicted"/>
<feature type="domain" description="Fungal lipase-type" evidence="2">
    <location>
        <begin position="110"/>
        <end position="241"/>
    </location>
</feature>
<keyword evidence="1" id="KW-0472">Membrane</keyword>
<accession>D3B570</accession>
<dbReference type="SUPFAM" id="SSF53474">
    <property type="entry name" value="alpha/beta-Hydrolases"/>
    <property type="match status" value="1"/>
</dbReference>
<dbReference type="InterPro" id="IPR029058">
    <property type="entry name" value="AB_hydrolase_fold"/>
</dbReference>
<dbReference type="RefSeq" id="XP_020435552.1">
    <property type="nucleotide sequence ID" value="XM_020574510.1"/>
</dbReference>
<comment type="caution">
    <text evidence="3">The sequence shown here is derived from an EMBL/GenBank/DDBJ whole genome shotgun (WGS) entry which is preliminary data.</text>
</comment>
<dbReference type="Gene3D" id="3.40.50.1820">
    <property type="entry name" value="alpha/beta hydrolase"/>
    <property type="match status" value="1"/>
</dbReference>
<keyword evidence="4" id="KW-1185">Reference proteome</keyword>
<keyword evidence="1" id="KW-1133">Transmembrane helix</keyword>
<evidence type="ECO:0000313" key="4">
    <source>
        <dbReference type="Proteomes" id="UP000001396"/>
    </source>
</evidence>
<dbReference type="InParanoid" id="D3B570"/>
<dbReference type="InterPro" id="IPR002921">
    <property type="entry name" value="Fungal_lipase-type"/>
</dbReference>
<gene>
    <name evidence="3" type="ORF">PPL_03582</name>
</gene>
<name>D3B570_HETP5</name>
<dbReference type="GO" id="GO:0006629">
    <property type="term" value="P:lipid metabolic process"/>
    <property type="evidence" value="ECO:0007669"/>
    <property type="project" value="InterPro"/>
</dbReference>
<evidence type="ECO:0000259" key="2">
    <source>
        <dbReference type="Pfam" id="PF01764"/>
    </source>
</evidence>
<dbReference type="AlphaFoldDB" id="D3B570"/>
<feature type="transmembrane region" description="Helical" evidence="1">
    <location>
        <begin position="21"/>
        <end position="39"/>
    </location>
</feature>
<dbReference type="EMBL" id="ADBJ01000015">
    <property type="protein sequence ID" value="EFA83435.1"/>
    <property type="molecule type" value="Genomic_DNA"/>
</dbReference>
<reference evidence="3 4" key="1">
    <citation type="journal article" date="2011" name="Genome Res.">
        <title>Phylogeny-wide analysis of social amoeba genomes highlights ancient origins for complex intercellular communication.</title>
        <authorList>
            <person name="Heidel A.J."/>
            <person name="Lawal H.M."/>
            <person name="Felder M."/>
            <person name="Schilde C."/>
            <person name="Helps N.R."/>
            <person name="Tunggal B."/>
            <person name="Rivero F."/>
            <person name="John U."/>
            <person name="Schleicher M."/>
            <person name="Eichinger L."/>
            <person name="Platzer M."/>
            <person name="Noegel A.A."/>
            <person name="Schaap P."/>
            <person name="Gloeckner G."/>
        </authorList>
    </citation>
    <scope>NUCLEOTIDE SEQUENCE [LARGE SCALE GENOMIC DNA]</scope>
    <source>
        <strain evidence="4">ATCC 26659 / Pp 5 / PN500</strain>
    </source>
</reference>
<dbReference type="PANTHER" id="PTHR45856:SF11">
    <property type="entry name" value="FUNGAL LIPASE-LIKE DOMAIN-CONTAINING PROTEIN"/>
    <property type="match status" value="1"/>
</dbReference>
<dbReference type="GeneID" id="31359069"/>
<protein>
    <recommendedName>
        <fullName evidence="2">Fungal lipase-type domain-containing protein</fullName>
    </recommendedName>
</protein>
<sequence>MILGFEFALCELLSEIIFMNYSNYLLIATTLLFIVFAHSNQPPSTPYSQDVGLTYLLFSYTAMCEPSVIESWSCKRCSEYFPTATSPRVYYHNATDIIGYSVIYNNTIIAVFKGTTGFLNVIVDIEFLRKDYPNVPGAKVHDGFYDSWLDVRSQVQEGITNQFKECPDCSLFVTGHSMGGAISTFCTLELLDWFPNVPLFTYTYGSPRVGNNVFAEYYNSRQPNTWRVTNQKDLVPHLPPQESVNEYHHVPNEIWYPHNVTSYVICDDSGEDPSCSDSVNPLEYSIKYHLEYFGQDCNCV</sequence>
<evidence type="ECO:0000256" key="1">
    <source>
        <dbReference type="SAM" id="Phobius"/>
    </source>
</evidence>
<dbReference type="FunCoup" id="D3B570">
    <property type="interactions" value="2"/>
</dbReference>
<dbReference type="OMA" id="TITNWNC"/>
<organism evidence="3 4">
    <name type="scientific">Heterostelium pallidum (strain ATCC 26659 / Pp 5 / PN500)</name>
    <name type="common">Cellular slime mold</name>
    <name type="synonym">Polysphondylium pallidum</name>
    <dbReference type="NCBI Taxonomy" id="670386"/>
    <lineage>
        <taxon>Eukaryota</taxon>
        <taxon>Amoebozoa</taxon>
        <taxon>Evosea</taxon>
        <taxon>Eumycetozoa</taxon>
        <taxon>Dictyostelia</taxon>
        <taxon>Acytosteliales</taxon>
        <taxon>Acytosteliaceae</taxon>
        <taxon>Heterostelium</taxon>
    </lineage>
</organism>
<dbReference type="InterPro" id="IPR051218">
    <property type="entry name" value="Sec_MonoDiacylglyc_Lipase"/>
</dbReference>
<dbReference type="PANTHER" id="PTHR45856">
    <property type="entry name" value="ALPHA/BETA-HYDROLASES SUPERFAMILY PROTEIN"/>
    <property type="match status" value="1"/>
</dbReference>
<evidence type="ECO:0000313" key="3">
    <source>
        <dbReference type="EMBL" id="EFA83435.1"/>
    </source>
</evidence>
<dbReference type="Pfam" id="PF01764">
    <property type="entry name" value="Lipase_3"/>
    <property type="match status" value="1"/>
</dbReference>